<evidence type="ECO:0000256" key="7">
    <source>
        <dbReference type="SAM" id="MobiDB-lite"/>
    </source>
</evidence>
<dbReference type="PANTHER" id="PTHR22928:SF3">
    <property type="entry name" value="TELOMERE-ASSOCIATED PROTEIN RIF1"/>
    <property type="match status" value="1"/>
</dbReference>
<accession>A0A9W8H436</accession>
<feature type="compositionally biased region" description="Low complexity" evidence="7">
    <location>
        <begin position="79"/>
        <end position="90"/>
    </location>
</feature>
<feature type="domain" description="Telomere-associated protein Rif1 N-terminal" evidence="8">
    <location>
        <begin position="192"/>
        <end position="497"/>
    </location>
</feature>
<evidence type="ECO:0000256" key="3">
    <source>
        <dbReference type="ARBA" id="ARBA00022454"/>
    </source>
</evidence>
<keyword evidence="5" id="KW-0539">Nucleus</keyword>
<protein>
    <recommendedName>
        <fullName evidence="8">Telomere-associated protein Rif1 N-terminal domain-containing protein</fullName>
    </recommendedName>
</protein>
<evidence type="ECO:0000256" key="2">
    <source>
        <dbReference type="ARBA" id="ARBA00004574"/>
    </source>
</evidence>
<evidence type="ECO:0000259" key="8">
    <source>
        <dbReference type="Pfam" id="PF12231"/>
    </source>
</evidence>
<dbReference type="Gene3D" id="1.25.10.10">
    <property type="entry name" value="Leucine-rich Repeat Variant"/>
    <property type="match status" value="1"/>
</dbReference>
<dbReference type="Pfam" id="PF12231">
    <property type="entry name" value="Rif1_N"/>
    <property type="match status" value="1"/>
</dbReference>
<evidence type="ECO:0000256" key="6">
    <source>
        <dbReference type="ARBA" id="ARBA00023306"/>
    </source>
</evidence>
<feature type="compositionally biased region" description="Basic residues" evidence="7">
    <location>
        <begin position="1208"/>
        <end position="1220"/>
    </location>
</feature>
<dbReference type="GO" id="GO:0000723">
    <property type="term" value="P:telomere maintenance"/>
    <property type="evidence" value="ECO:0007669"/>
    <property type="project" value="TreeGrafter"/>
</dbReference>
<dbReference type="InterPro" id="IPR016024">
    <property type="entry name" value="ARM-type_fold"/>
</dbReference>
<dbReference type="InterPro" id="IPR011989">
    <property type="entry name" value="ARM-like"/>
</dbReference>
<comment type="caution">
    <text evidence="9">The sequence shown here is derived from an EMBL/GenBank/DDBJ whole genome shotgun (WGS) entry which is preliminary data.</text>
</comment>
<feature type="compositionally biased region" description="Polar residues" evidence="7">
    <location>
        <begin position="55"/>
        <end position="71"/>
    </location>
</feature>
<dbReference type="Proteomes" id="UP001140011">
    <property type="component" value="Unassembled WGS sequence"/>
</dbReference>
<proteinExistence type="predicted"/>
<dbReference type="InterPro" id="IPR022031">
    <property type="entry name" value="Rif1_N"/>
</dbReference>
<keyword evidence="3" id="KW-0158">Chromosome</keyword>
<feature type="compositionally biased region" description="Pro residues" evidence="7">
    <location>
        <begin position="1232"/>
        <end position="1242"/>
    </location>
</feature>
<keyword evidence="6" id="KW-0131">Cell cycle</keyword>
<gene>
    <name evidence="9" type="ORF">GGI19_001535</name>
</gene>
<name>A0A9W8H436_9FUNG</name>
<evidence type="ECO:0000313" key="10">
    <source>
        <dbReference type="Proteomes" id="UP001140011"/>
    </source>
</evidence>
<evidence type="ECO:0000256" key="1">
    <source>
        <dbReference type="ARBA" id="ARBA00004123"/>
    </source>
</evidence>
<keyword evidence="10" id="KW-1185">Reference proteome</keyword>
<feature type="region of interest" description="Disordered" evidence="7">
    <location>
        <begin position="1"/>
        <end position="34"/>
    </location>
</feature>
<keyword evidence="4" id="KW-0779">Telomere</keyword>
<comment type="subcellular location">
    <subcellularLocation>
        <location evidence="2">Chromosome</location>
        <location evidence="2">Telomere</location>
    </subcellularLocation>
    <subcellularLocation>
        <location evidence="1">Nucleus</location>
    </subcellularLocation>
</comment>
<dbReference type="EMBL" id="JANBUH010000057">
    <property type="protein sequence ID" value="KAJ2755570.1"/>
    <property type="molecule type" value="Genomic_DNA"/>
</dbReference>
<feature type="region of interest" description="Disordered" evidence="7">
    <location>
        <begin position="55"/>
        <end position="111"/>
    </location>
</feature>
<evidence type="ECO:0000256" key="5">
    <source>
        <dbReference type="ARBA" id="ARBA00023242"/>
    </source>
</evidence>
<evidence type="ECO:0000256" key="4">
    <source>
        <dbReference type="ARBA" id="ARBA00022895"/>
    </source>
</evidence>
<organism evidence="9 10">
    <name type="scientific">Coemansia pectinata</name>
    <dbReference type="NCBI Taxonomy" id="1052879"/>
    <lineage>
        <taxon>Eukaryota</taxon>
        <taxon>Fungi</taxon>
        <taxon>Fungi incertae sedis</taxon>
        <taxon>Zoopagomycota</taxon>
        <taxon>Kickxellomycotina</taxon>
        <taxon>Kickxellomycetes</taxon>
        <taxon>Kickxellales</taxon>
        <taxon>Kickxellaceae</taxon>
        <taxon>Coemansia</taxon>
    </lineage>
</organism>
<dbReference type="GO" id="GO:0005634">
    <property type="term" value="C:nucleus"/>
    <property type="evidence" value="ECO:0007669"/>
    <property type="project" value="UniProtKB-SubCell"/>
</dbReference>
<sequence>MASKSTLASNSDSGSPPETPVTNRTANLQSALVTPPNVTAASLLPSSIRRVHFSPSNEEIHSQTAPHSSPTRARLRPYSRSILKRSSILLEGDHQPSSDADYGDQRDDTANGRTMLEPAARVLFGGPSAGSQSTASNEAPQTFEEAFPATVKRLHGLVLDSESTSVLAAMIYNKLCGLSAKFPAKLVDHLEDTQRLLDCVERDLTDEDVSRQVVLVAVKCLGCILHIANVCSAVPAVRIGALLVAMHRRISAHFKADKAVCQAGVWCVSMLRAPPASFQPLIPELAKLCARVLTSFSTSTSVQFECLSAIETLLRRTPGAMREVFHLWLLPVFFCIVNPVRSIRTNADSIIRQNIPWIAADLHGPEMDAHAQQFLEANFDRFLELSCQLFDRGEPVLLSRVWGMYVTIFAKHCRTRLNDMLKVVQQCFNSTDPQVLVAALMQWRCLIYAFYHSKQLRRKKCIDLILTPIALLLKTGQQPVVVRLACVRCWATLVYALGEEIGSNIDVITGIPKLLEDESDLAVREIGARVLAALLNRFVLADDKVPRFVIPQMIIGTTTLAASDGRGLSTTHGPFSSDSEYYGDHTAIMCRYIVGLSPTSPTLPVILDAMCAFIKSGLFIRRLPSAVECSSNGSDIACEKDFNSYGELCDVVTLALSAIEALPTASGASTGACSHDKSQIPEAIRKLVFAYAHATTPFSSQALAANRQHDKSAIVVAPRSMLYQAITRRLSDVLSRCCMAGESQFAQTFATVEWAPGASIFPNGSVEGPRLGLADEPAGKICYNLTLSVCRSKHHPDDSYQRIYLYELLNPTYLGMVRACGFAHVLERLGQQAREDEKPPLHLSEHMEADLSAPCFLPVAPHSEAASLHDLGDVAAMLCAVSRYLQCWEPGILIASRSQVEYLVSALEWLTTWIPLFEDRIRADLSAVVIRAFVCLFHRSPPVLQEIPRQSHVCENSAWDSGQFWRSSYMAIYDLLACDSFEASSEYLATFMQISARCWNLPNDSAGTLYRYMTVHLLVLSCAPCPKPELSHESCSWKDILPERFVLGDTEACVLHAHASCERLLQDLLKHSGTFSEGKLECARTAVKVLVKAVFSIGDSDAEHKNGHLSGDCLDPFDMSDMPSHGAYAGLAAKSSHLVEMARRLLGSLTVKNEDDSGVCDNSGDCGADIQAEDHMEIEDTSASAMSQPMHKEAAACLNESEACSTPRGKKRKRTKRRKSVTVDSSRETTPDSPPRPPPLPVSAPERLRRLLVEMETVVDTSSLQTTDICQVQTALAGIQLKLCQALYERL</sequence>
<feature type="region of interest" description="Disordered" evidence="7">
    <location>
        <begin position="1179"/>
        <end position="1244"/>
    </location>
</feature>
<evidence type="ECO:0000313" key="9">
    <source>
        <dbReference type="EMBL" id="KAJ2755570.1"/>
    </source>
</evidence>
<dbReference type="GO" id="GO:0000781">
    <property type="term" value="C:chromosome, telomeric region"/>
    <property type="evidence" value="ECO:0007669"/>
    <property type="project" value="UniProtKB-SubCell"/>
</dbReference>
<dbReference type="OrthoDB" id="9976382at2759"/>
<dbReference type="PANTHER" id="PTHR22928">
    <property type="entry name" value="TELOMERE-ASSOCIATED PROTEIN RIF1"/>
    <property type="match status" value="1"/>
</dbReference>
<dbReference type="SUPFAM" id="SSF48371">
    <property type="entry name" value="ARM repeat"/>
    <property type="match status" value="1"/>
</dbReference>
<reference evidence="9" key="1">
    <citation type="submission" date="2022-07" db="EMBL/GenBank/DDBJ databases">
        <title>Phylogenomic reconstructions and comparative analyses of Kickxellomycotina fungi.</title>
        <authorList>
            <person name="Reynolds N.K."/>
            <person name="Stajich J.E."/>
            <person name="Barry K."/>
            <person name="Grigoriev I.V."/>
            <person name="Crous P."/>
            <person name="Smith M.E."/>
        </authorList>
    </citation>
    <scope>NUCLEOTIDE SEQUENCE</scope>
    <source>
        <strain evidence="9">BCRC 34297</strain>
    </source>
</reference>